<evidence type="ECO:0000313" key="1">
    <source>
        <dbReference type="EnsemblPlants" id="MELO3C000894.2.1"/>
    </source>
</evidence>
<dbReference type="EnsemblPlants" id="MELO3C000894.2.1">
    <property type="protein sequence ID" value="MELO3C000894.2.1"/>
    <property type="gene ID" value="MELO3C000894.2"/>
</dbReference>
<sequence>KGKNSLESLKIGAPELERGDRKSPLIQSFKKVAFSWREKTARTHLNRNPSHQRLFVSV</sequence>
<organism evidence="1">
    <name type="scientific">Cucumis melo</name>
    <name type="common">Muskmelon</name>
    <dbReference type="NCBI Taxonomy" id="3656"/>
    <lineage>
        <taxon>Eukaryota</taxon>
        <taxon>Viridiplantae</taxon>
        <taxon>Streptophyta</taxon>
        <taxon>Embryophyta</taxon>
        <taxon>Tracheophyta</taxon>
        <taxon>Spermatophyta</taxon>
        <taxon>Magnoliopsida</taxon>
        <taxon>eudicotyledons</taxon>
        <taxon>Gunneridae</taxon>
        <taxon>Pentapetalae</taxon>
        <taxon>rosids</taxon>
        <taxon>fabids</taxon>
        <taxon>Cucurbitales</taxon>
        <taxon>Cucurbitaceae</taxon>
        <taxon>Benincaseae</taxon>
        <taxon>Cucumis</taxon>
    </lineage>
</organism>
<dbReference type="Gramene" id="MELO3C000894.2.1">
    <property type="protein sequence ID" value="MELO3C000894.2.1"/>
    <property type="gene ID" value="MELO3C000894.2"/>
</dbReference>
<protein>
    <submittedName>
        <fullName evidence="1">Uncharacterized protein</fullName>
    </submittedName>
</protein>
<proteinExistence type="predicted"/>
<dbReference type="AlphaFoldDB" id="A0A9I9CCM3"/>
<name>A0A9I9CCM3_CUCME</name>
<accession>A0A9I9CCM3</accession>
<reference evidence="1" key="1">
    <citation type="submission" date="2023-03" db="UniProtKB">
        <authorList>
            <consortium name="EnsemblPlants"/>
        </authorList>
    </citation>
    <scope>IDENTIFICATION</scope>
</reference>